<feature type="binding site" evidence="5">
    <location>
        <position position="276"/>
    </location>
    <ligand>
        <name>substrate</name>
    </ligand>
</feature>
<proteinExistence type="inferred from homology"/>
<keyword evidence="8" id="KW-1185">Reference proteome</keyword>
<comment type="catalytic activity">
    <reaction evidence="5">
        <text>adenine + H2O + H(+) = hypoxanthine + NH4(+)</text>
        <dbReference type="Rhea" id="RHEA:23688"/>
        <dbReference type="ChEBI" id="CHEBI:15377"/>
        <dbReference type="ChEBI" id="CHEBI:15378"/>
        <dbReference type="ChEBI" id="CHEBI:16708"/>
        <dbReference type="ChEBI" id="CHEBI:17368"/>
        <dbReference type="ChEBI" id="CHEBI:28938"/>
        <dbReference type="EC" id="3.5.4.2"/>
    </reaction>
</comment>
<dbReference type="InterPro" id="IPR032466">
    <property type="entry name" value="Metal_Hydrolase"/>
</dbReference>
<accession>A0ABY9YVG3</accession>
<dbReference type="InterPro" id="IPR001365">
    <property type="entry name" value="A_deaminase_dom"/>
</dbReference>
<dbReference type="GO" id="GO:0016787">
    <property type="term" value="F:hydrolase activity"/>
    <property type="evidence" value="ECO:0007669"/>
    <property type="project" value="UniProtKB-KW"/>
</dbReference>
<dbReference type="HAMAP" id="MF_01962">
    <property type="entry name" value="Adenine_deaminase"/>
    <property type="match status" value="1"/>
</dbReference>
<protein>
    <recommendedName>
        <fullName evidence="5">Adenine deaminase</fullName>
        <shortName evidence="5">ADE</shortName>
        <ecNumber evidence="5">3.5.4.2</ecNumber>
    </recommendedName>
    <alternativeName>
        <fullName evidence="5">Adenine aminohydrolase</fullName>
        <shortName evidence="5">AAH</shortName>
    </alternativeName>
</protein>
<evidence type="ECO:0000256" key="5">
    <source>
        <dbReference type="HAMAP-Rule" id="MF_01962"/>
    </source>
</evidence>
<feature type="binding site" evidence="5">
    <location>
        <position position="194"/>
    </location>
    <ligand>
        <name>Zn(2+)</name>
        <dbReference type="ChEBI" id="CHEBI:29105"/>
        <note>catalytic</note>
    </ligand>
</feature>
<keyword evidence="1 5" id="KW-0479">Metal-binding</keyword>
<evidence type="ECO:0000259" key="6">
    <source>
        <dbReference type="Pfam" id="PF00962"/>
    </source>
</evidence>
<name>A0ABY9YVG3_9GAMM</name>
<organism evidence="7 8">
    <name type="scientific">Halomonas piscis</name>
    <dbReference type="NCBI Taxonomy" id="3031727"/>
    <lineage>
        <taxon>Bacteria</taxon>
        <taxon>Pseudomonadati</taxon>
        <taxon>Pseudomonadota</taxon>
        <taxon>Gammaproteobacteria</taxon>
        <taxon>Oceanospirillales</taxon>
        <taxon>Halomonadaceae</taxon>
        <taxon>Halomonas</taxon>
    </lineage>
</organism>
<feature type="site" description="Important for catalytic activity" evidence="5">
    <location>
        <position position="218"/>
    </location>
</feature>
<feature type="active site" description="Proton donor" evidence="5">
    <location>
        <position position="197"/>
    </location>
</feature>
<dbReference type="InterPro" id="IPR006330">
    <property type="entry name" value="Ado/ade_deaminase"/>
</dbReference>
<dbReference type="SUPFAM" id="SSF51556">
    <property type="entry name" value="Metallo-dependent hydrolases"/>
    <property type="match status" value="1"/>
</dbReference>
<dbReference type="Proteomes" id="UP001301869">
    <property type="component" value="Chromosome"/>
</dbReference>
<dbReference type="EC" id="3.5.4.2" evidence="5"/>
<evidence type="ECO:0000256" key="3">
    <source>
        <dbReference type="ARBA" id="ARBA00022833"/>
    </source>
</evidence>
<dbReference type="PANTHER" id="PTHR43114">
    <property type="entry name" value="ADENINE DEAMINASE"/>
    <property type="match status" value="1"/>
</dbReference>
<comment type="similarity">
    <text evidence="5">Belongs to the metallo-dependent hydrolases superfamily. Adenosine and AMP deaminases family. Adenine deaminase type 2 subfamily.</text>
</comment>
<evidence type="ECO:0000313" key="7">
    <source>
        <dbReference type="EMBL" id="WNK18811.1"/>
    </source>
</evidence>
<comment type="cofactor">
    <cofactor evidence="5">
        <name>Zn(2+)</name>
        <dbReference type="ChEBI" id="CHEBI:29105"/>
    </cofactor>
    <text evidence="5">Binds 1 zinc ion per subunit.</text>
</comment>
<dbReference type="NCBIfam" id="NF006850">
    <property type="entry name" value="PRK09358.1-6"/>
    <property type="match status" value="1"/>
</dbReference>
<evidence type="ECO:0000313" key="8">
    <source>
        <dbReference type="Proteomes" id="UP001301869"/>
    </source>
</evidence>
<gene>
    <name evidence="7" type="ORF">P1P91_07820</name>
</gene>
<feature type="binding site" evidence="5">
    <location>
        <position position="16"/>
    </location>
    <ligand>
        <name>Zn(2+)</name>
        <dbReference type="ChEBI" id="CHEBI:29105"/>
        <note>catalytic</note>
    </ligand>
</feature>
<dbReference type="EMBL" id="CP119391">
    <property type="protein sequence ID" value="WNK18811.1"/>
    <property type="molecule type" value="Genomic_DNA"/>
</dbReference>
<evidence type="ECO:0000256" key="1">
    <source>
        <dbReference type="ARBA" id="ARBA00022723"/>
    </source>
</evidence>
<dbReference type="NCBIfam" id="TIGR01430">
    <property type="entry name" value="aden_deam"/>
    <property type="match status" value="1"/>
</dbReference>
<dbReference type="Gene3D" id="3.20.20.140">
    <property type="entry name" value="Metal-dependent hydrolases"/>
    <property type="match status" value="1"/>
</dbReference>
<comment type="function">
    <text evidence="5">Catalyzes the hydrolytic deamination of adenine to hypoxanthine. Plays an important role in the purine salvage pathway and in nitrogen catabolism.</text>
</comment>
<keyword evidence="2 5" id="KW-0378">Hydrolase</keyword>
<sequence length="336" mass="37320">MRDFLQRLPKAELHLHIEGTLEPELMFRLAERNHIALPYADIDEVTEAYRFRHLQEFLDLYYQGMDVLRTPRDFHDLAMDYFVRARNEGVMHIDMHFDPQAHMQRGVPLASVMQGLLSAVRHAERTLDLSVGLIMAFLRDRPVAEAAALLEQARDYWPYLSAVGLDSAERGYPPGRFADVFARAGELGLARVAHAGEEGPAAYVREALDELGVERIDHGVQCMADEALVERLRREQTVLTVCPLSNVSLGIYAAVTEHPLPAMWEAGLNVTLSSDDPAYFGGGMLSNHLACAEAFGWGKSTFLSLGRSAISAGFMPEARRQTLLGRLAEQEGGSGT</sequence>
<keyword evidence="4 5" id="KW-0546">Nucleotide metabolism</keyword>
<keyword evidence="3 5" id="KW-0862">Zinc</keyword>
<evidence type="ECO:0000256" key="4">
    <source>
        <dbReference type="ARBA" id="ARBA00023080"/>
    </source>
</evidence>
<evidence type="ECO:0000256" key="2">
    <source>
        <dbReference type="ARBA" id="ARBA00022801"/>
    </source>
</evidence>
<dbReference type="InterPro" id="IPR028892">
    <property type="entry name" value="ADE"/>
</dbReference>
<feature type="binding site" evidence="5">
    <location>
        <position position="275"/>
    </location>
    <ligand>
        <name>Zn(2+)</name>
        <dbReference type="ChEBI" id="CHEBI:29105"/>
        <note>catalytic</note>
    </ligand>
</feature>
<feature type="binding site" evidence="5">
    <location>
        <position position="14"/>
    </location>
    <ligand>
        <name>Zn(2+)</name>
        <dbReference type="ChEBI" id="CHEBI:29105"/>
        <note>catalytic</note>
    </ligand>
</feature>
<feature type="domain" description="Adenosine deaminase" evidence="6">
    <location>
        <begin position="9"/>
        <end position="329"/>
    </location>
</feature>
<reference evidence="7 8" key="1">
    <citation type="submission" date="2023-03" db="EMBL/GenBank/DDBJ databases">
        <title>Halomonas sp. nov., isolated from Korean tranditional fermented seafood 'Jeotgal'.</title>
        <authorList>
            <person name="Kim B."/>
            <person name="Shin N.-R."/>
        </authorList>
    </citation>
    <scope>NUCLEOTIDE SEQUENCE [LARGE SCALE GENOMIC DNA]</scope>
    <source>
        <strain evidence="7 8">SG2L-4</strain>
    </source>
</reference>
<dbReference type="Pfam" id="PF00962">
    <property type="entry name" value="A_deaminase"/>
    <property type="match status" value="1"/>
</dbReference>
<dbReference type="PANTHER" id="PTHR43114:SF6">
    <property type="entry name" value="ADENINE DEAMINASE"/>
    <property type="match status" value="1"/>
</dbReference>
<dbReference type="RefSeq" id="WP_311881759.1">
    <property type="nucleotide sequence ID" value="NZ_CP119391.1"/>
</dbReference>